<organism evidence="5 6">
    <name type="scientific">Candidatus Raymondbacteria bacterium RIFOXYD12_FULL_49_13</name>
    <dbReference type="NCBI Taxonomy" id="1817890"/>
    <lineage>
        <taxon>Bacteria</taxon>
        <taxon>Raymondiibacteriota</taxon>
    </lineage>
</organism>
<sequence length="482" mass="53086">MKSPSMPMKEFLLERGRVLETWPTGKDLSFDESVQYQRGIADGKRFSSVLQKARSAKRVLIQPRAGVALLDEHIRLLKYLEDEGAADLLPSTIDAYTRQNRYDEAARGIEKSTAAGHSLLNGFPAVNYGVQGCRRVTESVAKPIQVRHGTPDARLLAEITLAGGFTSYEGGGVSYNIPYTKKVPLEKSIRDWQYVDRLVGLYEEHGIRINREPFGPLTGTLVPPCISHTVGIIEALLALEQGVKSITLGYGQGGNVVQDIAAVQTLRELANEYLHKEGYDGFELTIVFHQWMGGFPEDEAKAYAVINLGTVVAAMAGADKIIVKTPHEAMGIPTKEANAQGLKTTRQVLSMLEDQRFDFSNEKIEREKEIIKQEVGGLLRAVFELGNGNVAQGTVRAFAAGMLDVPFAPSIYNQGKVLPIRDNDGCIRLFSMGGLPLPEAVVAFHRERLDERAKTEKRALSFQMVTDDIYAVSKGKLIGRPK</sequence>
<reference evidence="5 6" key="1">
    <citation type="journal article" date="2016" name="Nat. Commun.">
        <title>Thousands of microbial genomes shed light on interconnected biogeochemical processes in an aquifer system.</title>
        <authorList>
            <person name="Anantharaman K."/>
            <person name="Brown C.T."/>
            <person name="Hug L.A."/>
            <person name="Sharon I."/>
            <person name="Castelle C.J."/>
            <person name="Probst A.J."/>
            <person name="Thomas B.C."/>
            <person name="Singh A."/>
            <person name="Wilkins M.J."/>
            <person name="Karaoz U."/>
            <person name="Brodie E.L."/>
            <person name="Williams K.H."/>
            <person name="Hubbard S.S."/>
            <person name="Banfield J.F."/>
        </authorList>
    </citation>
    <scope>NUCLEOTIDE SEQUENCE [LARGE SCALE GENOMIC DNA]</scope>
</reference>
<feature type="binding site" evidence="4">
    <location>
        <position position="324"/>
    </location>
    <ligand>
        <name>adenosylcob(III)alamin</name>
        <dbReference type="ChEBI" id="CHEBI:18408"/>
    </ligand>
</feature>
<evidence type="ECO:0000256" key="1">
    <source>
        <dbReference type="ARBA" id="ARBA00022628"/>
    </source>
</evidence>
<comment type="subunit">
    <text evidence="4">Heterotetramer composed of 2 epsilon subunits (GlmE) and 2 sigma subunits (GlmS). GlmE exists as a homodimer and GlmS as a monomer.</text>
</comment>
<feature type="binding site" evidence="4">
    <location>
        <position position="169"/>
    </location>
    <ligand>
        <name>L-glutamate</name>
        <dbReference type="ChEBI" id="CHEBI:29985"/>
    </ligand>
</feature>
<dbReference type="SUPFAM" id="SSF51703">
    <property type="entry name" value="Cobalamin (vitamin B12)-dependent enzymes"/>
    <property type="match status" value="1"/>
</dbReference>
<feature type="binding site" evidence="4">
    <location>
        <position position="175"/>
    </location>
    <ligand>
        <name>L-glutamate</name>
        <dbReference type="ChEBI" id="CHEBI:29985"/>
    </ligand>
</feature>
<comment type="pathway">
    <text evidence="4">Amino-acid degradation; L-glutamate degradation via mesaconate pathway; acetate and pyruvate from L-glutamate: step 1/4.</text>
</comment>
<dbReference type="InterPro" id="IPR006396">
    <property type="entry name" value="Glu_mut_E"/>
</dbReference>
<keyword evidence="1 4" id="KW-0846">Cobalamin</keyword>
<dbReference type="InterPro" id="IPR014714">
    <property type="entry name" value="Glu_mut_E_C_dom_sf"/>
</dbReference>
<name>A0A1F7FK10_UNCRA</name>
<evidence type="ECO:0000256" key="3">
    <source>
        <dbReference type="ARBA" id="ARBA00023285"/>
    </source>
</evidence>
<dbReference type="GO" id="GO:0050097">
    <property type="term" value="F:methylaspartate mutase activity"/>
    <property type="evidence" value="ECO:0007669"/>
    <property type="project" value="UniProtKB-UniRule"/>
</dbReference>
<dbReference type="GO" id="GO:0019670">
    <property type="term" value="P:anaerobic L-glutamate catabolic process"/>
    <property type="evidence" value="ECO:0007669"/>
    <property type="project" value="InterPro"/>
</dbReference>
<feature type="binding site" evidence="4">
    <location>
        <position position="98"/>
    </location>
    <ligand>
        <name>L-glutamate</name>
        <dbReference type="ChEBI" id="CHEBI:29985"/>
    </ligand>
</feature>
<dbReference type="NCBIfam" id="TIGR01503">
    <property type="entry name" value="MthylAspMut_E"/>
    <property type="match status" value="1"/>
</dbReference>
<keyword evidence="2 4" id="KW-0413">Isomerase</keyword>
<dbReference type="Gene3D" id="3.90.970.10">
    <property type="match status" value="1"/>
</dbReference>
<protein>
    <recommendedName>
        <fullName evidence="4">Glutamate mutase epsilon subunit</fullName>
        <ecNumber evidence="4">5.4.99.1</ecNumber>
    </recommendedName>
    <alternativeName>
        <fullName evidence="4">Glutamate mutase E chain</fullName>
    </alternativeName>
    <alternativeName>
        <fullName evidence="4">Glutamate mutase large subunit</fullName>
    </alternativeName>
    <alternativeName>
        <fullName evidence="4">Methylaspartate mutase</fullName>
    </alternativeName>
</protein>
<gene>
    <name evidence="4" type="primary">glmE</name>
    <name evidence="5" type="ORF">A2519_13880</name>
</gene>
<dbReference type="EC" id="5.4.99.1" evidence="4"/>
<feature type="binding site" evidence="4">
    <location>
        <position position="64"/>
    </location>
    <ligand>
        <name>L-glutamate</name>
        <dbReference type="ChEBI" id="CHEBI:29985"/>
    </ligand>
</feature>
<dbReference type="CDD" id="cd00245">
    <property type="entry name" value="Glm_e"/>
    <property type="match status" value="1"/>
</dbReference>
<evidence type="ECO:0000313" key="5">
    <source>
        <dbReference type="EMBL" id="OGK07055.1"/>
    </source>
</evidence>
<proteinExistence type="inferred from homology"/>
<feature type="binding site" evidence="4">
    <location>
        <position position="332"/>
    </location>
    <ligand>
        <name>adenosylcob(III)alamin</name>
        <dbReference type="ChEBI" id="CHEBI:18408"/>
    </ligand>
</feature>
<dbReference type="EMBL" id="MFYX01000015">
    <property type="protein sequence ID" value="OGK07055.1"/>
    <property type="molecule type" value="Genomic_DNA"/>
</dbReference>
<feature type="binding site" evidence="4">
    <location>
        <position position="121"/>
    </location>
    <ligand>
        <name>adenosylcob(III)alamin</name>
        <dbReference type="ChEBI" id="CHEBI:18408"/>
    </ligand>
</feature>
<dbReference type="GO" id="GO:0031419">
    <property type="term" value="F:cobalamin binding"/>
    <property type="evidence" value="ECO:0007669"/>
    <property type="project" value="UniProtKB-KW"/>
</dbReference>
<dbReference type="AlphaFoldDB" id="A0A1F7FK10"/>
<dbReference type="GO" id="GO:0019553">
    <property type="term" value="P:L-glutamate catabolic process via L-citramalate"/>
    <property type="evidence" value="ECO:0007669"/>
    <property type="project" value="UniProtKB-UniRule"/>
</dbReference>
<dbReference type="Pfam" id="PF06368">
    <property type="entry name" value="Met_asp_mut_E"/>
    <property type="match status" value="1"/>
</dbReference>
<comment type="catalytic activity">
    <reaction evidence="4">
        <text>(2S,3S)-3-methyl-L-aspartate = L-glutamate</text>
        <dbReference type="Rhea" id="RHEA:12857"/>
        <dbReference type="ChEBI" id="CHEBI:29985"/>
        <dbReference type="ChEBI" id="CHEBI:58724"/>
        <dbReference type="EC" id="5.4.99.1"/>
    </reaction>
</comment>
<comment type="similarity">
    <text evidence="4">Belongs to the methylaspartate mutase GlmE subunit family.</text>
</comment>
<comment type="cofactor">
    <cofactor evidence="4">
        <name>adenosylcob(III)alamin</name>
        <dbReference type="ChEBI" id="CHEBI:18408"/>
    </cofactor>
</comment>
<evidence type="ECO:0000313" key="6">
    <source>
        <dbReference type="Proteomes" id="UP000179243"/>
    </source>
</evidence>
<dbReference type="PIRSF" id="PIRSF001495">
    <property type="entry name" value="Met_asp_mut_epsi"/>
    <property type="match status" value="1"/>
</dbReference>
<comment type="caution">
    <text evidence="5">The sequence shown here is derived from an EMBL/GenBank/DDBJ whole genome shotgun (WGS) entry which is preliminary data.</text>
</comment>
<dbReference type="Proteomes" id="UP000179243">
    <property type="component" value="Unassembled WGS sequence"/>
</dbReference>
<dbReference type="Gene3D" id="3.20.20.240">
    <property type="entry name" value="Methylmalonyl-CoA mutase"/>
    <property type="match status" value="1"/>
</dbReference>
<feature type="binding site" evidence="4">
    <location>
        <position position="66"/>
    </location>
    <ligand>
        <name>adenosylcob(III)alamin</name>
        <dbReference type="ChEBI" id="CHEBI:18408"/>
    </ligand>
</feature>
<keyword evidence="3 4" id="KW-0170">Cobalt</keyword>
<comment type="function">
    <text evidence="4">Catalyzes the carbon skeleton rearrangement of L-glutamate to L-threo-3-methylaspartate ((2S,3S)-3-methylaspartate).</text>
</comment>
<accession>A0A1F7FK10</accession>
<feature type="binding site" evidence="4">
    <location>
        <position position="328"/>
    </location>
    <ligand>
        <name>adenosylcob(III)alamin</name>
        <dbReference type="ChEBI" id="CHEBI:18408"/>
    </ligand>
</feature>
<dbReference type="InterPro" id="IPR016176">
    <property type="entry name" value="Cbl-dep_enz_cat"/>
</dbReference>
<feature type="binding site" evidence="4">
    <location>
        <position position="178"/>
    </location>
    <ligand>
        <name>adenosylcob(III)alamin</name>
        <dbReference type="ChEBI" id="CHEBI:18408"/>
    </ligand>
</feature>
<evidence type="ECO:0000256" key="4">
    <source>
        <dbReference type="HAMAP-Rule" id="MF_01923"/>
    </source>
</evidence>
<feature type="binding site" evidence="4">
    <location>
        <position position="295"/>
    </location>
    <ligand>
        <name>adenosylcob(III)alamin</name>
        <dbReference type="ChEBI" id="CHEBI:18408"/>
    </ligand>
</feature>
<feature type="binding site" evidence="4">
    <location>
        <begin position="147"/>
        <end position="148"/>
    </location>
    <ligand>
        <name>L-glutamate</name>
        <dbReference type="ChEBI" id="CHEBI:29985"/>
    </ligand>
</feature>
<dbReference type="UniPathway" id="UPA00561">
    <property type="reaction ID" value="UER00617"/>
</dbReference>
<evidence type="ECO:0000256" key="2">
    <source>
        <dbReference type="ARBA" id="ARBA00023235"/>
    </source>
</evidence>
<dbReference type="HAMAP" id="MF_01923">
    <property type="entry name" value="Me_Asp_mutase_E"/>
    <property type="match status" value="1"/>
</dbReference>
<feature type="binding site" evidence="4">
    <location>
        <position position="179"/>
    </location>
    <ligand>
        <name>L-glutamate</name>
        <dbReference type="ChEBI" id="CHEBI:29985"/>
    </ligand>
</feature>